<dbReference type="EMBL" id="MFAK01000001">
    <property type="protein sequence ID" value="OGD76748.1"/>
    <property type="molecule type" value="Genomic_DNA"/>
</dbReference>
<name>A0A1F5FAV0_9BACT</name>
<evidence type="ECO:0000256" key="1">
    <source>
        <dbReference type="SAM" id="MobiDB-lite"/>
    </source>
</evidence>
<accession>A0A1F5FAV0</accession>
<proteinExistence type="predicted"/>
<comment type="caution">
    <text evidence="2">The sequence shown here is derived from an EMBL/GenBank/DDBJ whole genome shotgun (WGS) entry which is preliminary data.</text>
</comment>
<feature type="region of interest" description="Disordered" evidence="1">
    <location>
        <begin position="1"/>
        <end position="21"/>
    </location>
</feature>
<protein>
    <submittedName>
        <fullName evidence="2">Uncharacterized protein</fullName>
    </submittedName>
</protein>
<dbReference type="Proteomes" id="UP000176191">
    <property type="component" value="Unassembled WGS sequence"/>
</dbReference>
<dbReference type="AlphaFoldDB" id="A0A1F5FAV0"/>
<organism evidence="2 3">
    <name type="scientific">Candidatus Collierbacteria bacterium RIFOXYA2_FULL_46_10</name>
    <dbReference type="NCBI Taxonomy" id="1817726"/>
    <lineage>
        <taxon>Bacteria</taxon>
        <taxon>Candidatus Collieribacteriota</taxon>
    </lineage>
</organism>
<sequence length="215" mass="23965">MYDQTTAQKRDAQEKNKSLGQQVAEALSGYSEYQAKTQPELSKLSQQHIQNAEEAIREEEAAIEAIKRLPQEEQNQIIEERYKEAKRIQMIAVGIALGRDLEKHGIDPKEWGIDFAAANTIAPSMTNGEPEKKQKIFDAIKVFEARGKVEPADYAQAGEIYDSWVRRLTTDVRNMVVGSNQRRFSAISFGASLNAMADPTKLAAEGVTGGKWYSG</sequence>
<reference evidence="2 3" key="1">
    <citation type="journal article" date="2016" name="Nat. Commun.">
        <title>Thousands of microbial genomes shed light on interconnected biogeochemical processes in an aquifer system.</title>
        <authorList>
            <person name="Anantharaman K."/>
            <person name="Brown C.T."/>
            <person name="Hug L.A."/>
            <person name="Sharon I."/>
            <person name="Castelle C.J."/>
            <person name="Probst A.J."/>
            <person name="Thomas B.C."/>
            <person name="Singh A."/>
            <person name="Wilkins M.J."/>
            <person name="Karaoz U."/>
            <person name="Brodie E.L."/>
            <person name="Williams K.H."/>
            <person name="Hubbard S.S."/>
            <person name="Banfield J.F."/>
        </authorList>
    </citation>
    <scope>NUCLEOTIDE SEQUENCE [LARGE SCALE GENOMIC DNA]</scope>
</reference>
<evidence type="ECO:0000313" key="2">
    <source>
        <dbReference type="EMBL" id="OGD76748.1"/>
    </source>
</evidence>
<evidence type="ECO:0000313" key="3">
    <source>
        <dbReference type="Proteomes" id="UP000176191"/>
    </source>
</evidence>
<feature type="compositionally biased region" description="Basic and acidic residues" evidence="1">
    <location>
        <begin position="8"/>
        <end position="17"/>
    </location>
</feature>
<gene>
    <name evidence="2" type="ORF">A2228_01155</name>
</gene>